<dbReference type="EMBL" id="UYJE01006708">
    <property type="protein sequence ID" value="VDI48283.1"/>
    <property type="molecule type" value="Genomic_DNA"/>
</dbReference>
<dbReference type="Gene3D" id="3.90.1720.10">
    <property type="entry name" value="endopeptidase domain like (from Nostoc punctiforme)"/>
    <property type="match status" value="1"/>
</dbReference>
<feature type="non-terminal residue" evidence="1">
    <location>
        <position position="1"/>
    </location>
</feature>
<dbReference type="Proteomes" id="UP000596742">
    <property type="component" value="Unassembled WGS sequence"/>
</dbReference>
<evidence type="ECO:0000313" key="2">
    <source>
        <dbReference type="Proteomes" id="UP000596742"/>
    </source>
</evidence>
<reference evidence="1" key="1">
    <citation type="submission" date="2018-11" db="EMBL/GenBank/DDBJ databases">
        <authorList>
            <person name="Alioto T."/>
            <person name="Alioto T."/>
        </authorList>
    </citation>
    <scope>NUCLEOTIDE SEQUENCE</scope>
</reference>
<dbReference type="AlphaFoldDB" id="A0A8B6FDC9"/>
<proteinExistence type="predicted"/>
<dbReference type="OrthoDB" id="10021907at2759"/>
<name>A0A8B6FDC9_MYTGA</name>
<sequence>KKEKVTRVGELHVGDAISFRRKLGLFKYKHHGIVEKMIPGTTRLRIIHVTGASRDVVASISSNVNTGICSEVIDFKNETDIFKYTFPHMRRDLHNPARIANIFLEYGLPKELGFHLLHFNCESFSRYCATGIVYSKQTGHYNKDAQIKLDAIVRENVRNYI</sequence>
<comment type="caution">
    <text evidence="1">The sequence shown here is derived from an EMBL/GenBank/DDBJ whole genome shotgun (WGS) entry which is preliminary data.</text>
</comment>
<evidence type="ECO:0000313" key="1">
    <source>
        <dbReference type="EMBL" id="VDI48283.1"/>
    </source>
</evidence>
<protein>
    <recommendedName>
        <fullName evidence="3">LRAT domain-containing protein</fullName>
    </recommendedName>
</protein>
<evidence type="ECO:0008006" key="3">
    <source>
        <dbReference type="Google" id="ProtNLM"/>
    </source>
</evidence>
<accession>A0A8B6FDC9</accession>
<keyword evidence="2" id="KW-1185">Reference proteome</keyword>
<gene>
    <name evidence="1" type="ORF">MGAL_10B002101</name>
</gene>
<organism evidence="1 2">
    <name type="scientific">Mytilus galloprovincialis</name>
    <name type="common">Mediterranean mussel</name>
    <dbReference type="NCBI Taxonomy" id="29158"/>
    <lineage>
        <taxon>Eukaryota</taxon>
        <taxon>Metazoa</taxon>
        <taxon>Spiralia</taxon>
        <taxon>Lophotrochozoa</taxon>
        <taxon>Mollusca</taxon>
        <taxon>Bivalvia</taxon>
        <taxon>Autobranchia</taxon>
        <taxon>Pteriomorphia</taxon>
        <taxon>Mytilida</taxon>
        <taxon>Mytiloidea</taxon>
        <taxon>Mytilidae</taxon>
        <taxon>Mytilinae</taxon>
        <taxon>Mytilus</taxon>
    </lineage>
</organism>